<gene>
    <name evidence="1" type="ORF">PIB30_060469</name>
</gene>
<keyword evidence="2" id="KW-1185">Reference proteome</keyword>
<accession>A0ABU6RKQ3</accession>
<dbReference type="EMBL" id="JASCZI010030743">
    <property type="protein sequence ID" value="MED6124607.1"/>
    <property type="molecule type" value="Genomic_DNA"/>
</dbReference>
<sequence>MGGTELISMPLTLRSASSVRTLNETDSIRCKVHYRENDPSPVLGIFKLGCISMILSKFGNRGPDKAAHTKFLASLPGRQKCVSYSDPGLLLFDPEIERTLRRARQARCRAELTRLASDNNSFD</sequence>
<comment type="caution">
    <text evidence="1">The sequence shown here is derived from an EMBL/GenBank/DDBJ whole genome shotgun (WGS) entry which is preliminary data.</text>
</comment>
<reference evidence="1 2" key="1">
    <citation type="journal article" date="2023" name="Plants (Basel)">
        <title>Bridging the Gap: Combining Genomics and Transcriptomics Approaches to Understand Stylosanthes scabra, an Orphan Legume from the Brazilian Caatinga.</title>
        <authorList>
            <person name="Ferreira-Neto J.R.C."/>
            <person name="da Silva M.D."/>
            <person name="Binneck E."/>
            <person name="de Melo N.F."/>
            <person name="da Silva R.H."/>
            <person name="de Melo A.L.T.M."/>
            <person name="Pandolfi V."/>
            <person name="Bustamante F.O."/>
            <person name="Brasileiro-Vidal A.C."/>
            <person name="Benko-Iseppon A.M."/>
        </authorList>
    </citation>
    <scope>NUCLEOTIDE SEQUENCE [LARGE SCALE GENOMIC DNA]</scope>
    <source>
        <tissue evidence="1">Leaves</tissue>
    </source>
</reference>
<name>A0ABU6RKQ3_9FABA</name>
<evidence type="ECO:0000313" key="1">
    <source>
        <dbReference type="EMBL" id="MED6124607.1"/>
    </source>
</evidence>
<proteinExistence type="predicted"/>
<protein>
    <submittedName>
        <fullName evidence="1">Uncharacterized protein</fullName>
    </submittedName>
</protein>
<dbReference type="Proteomes" id="UP001341840">
    <property type="component" value="Unassembled WGS sequence"/>
</dbReference>
<organism evidence="1 2">
    <name type="scientific">Stylosanthes scabra</name>
    <dbReference type="NCBI Taxonomy" id="79078"/>
    <lineage>
        <taxon>Eukaryota</taxon>
        <taxon>Viridiplantae</taxon>
        <taxon>Streptophyta</taxon>
        <taxon>Embryophyta</taxon>
        <taxon>Tracheophyta</taxon>
        <taxon>Spermatophyta</taxon>
        <taxon>Magnoliopsida</taxon>
        <taxon>eudicotyledons</taxon>
        <taxon>Gunneridae</taxon>
        <taxon>Pentapetalae</taxon>
        <taxon>rosids</taxon>
        <taxon>fabids</taxon>
        <taxon>Fabales</taxon>
        <taxon>Fabaceae</taxon>
        <taxon>Papilionoideae</taxon>
        <taxon>50 kb inversion clade</taxon>
        <taxon>dalbergioids sensu lato</taxon>
        <taxon>Dalbergieae</taxon>
        <taxon>Pterocarpus clade</taxon>
        <taxon>Stylosanthes</taxon>
    </lineage>
</organism>
<evidence type="ECO:0000313" key="2">
    <source>
        <dbReference type="Proteomes" id="UP001341840"/>
    </source>
</evidence>